<dbReference type="Pfam" id="PF00172">
    <property type="entry name" value="Zn_clus"/>
    <property type="match status" value="1"/>
</dbReference>
<feature type="region of interest" description="Disordered" evidence="1">
    <location>
        <begin position="1"/>
        <end position="46"/>
    </location>
</feature>
<dbReference type="InterPro" id="IPR001138">
    <property type="entry name" value="Zn2Cys6_DnaBD"/>
</dbReference>
<reference evidence="3 4" key="1">
    <citation type="journal article" date="2018" name="BMC Genomics">
        <title>The genome of Naegleria lovaniensis, the basis for a comparative approach to unravel pathogenicity factors of the human pathogenic amoeba N. fowleri.</title>
        <authorList>
            <person name="Liechti N."/>
            <person name="Schurch N."/>
            <person name="Bruggmann R."/>
            <person name="Wittwer M."/>
        </authorList>
    </citation>
    <scope>NUCLEOTIDE SEQUENCE [LARGE SCALE GENOMIC DNA]</scope>
    <source>
        <strain evidence="3 4">ATCC 30569</strain>
    </source>
</reference>
<dbReference type="PROSITE" id="PS50048">
    <property type="entry name" value="ZN2_CY6_FUNGAL_2"/>
    <property type="match status" value="1"/>
</dbReference>
<feature type="compositionally biased region" description="Polar residues" evidence="1">
    <location>
        <begin position="1"/>
        <end position="15"/>
    </location>
</feature>
<dbReference type="GO" id="GO:0008270">
    <property type="term" value="F:zinc ion binding"/>
    <property type="evidence" value="ECO:0007669"/>
    <property type="project" value="InterPro"/>
</dbReference>
<evidence type="ECO:0000313" key="4">
    <source>
        <dbReference type="Proteomes" id="UP000816034"/>
    </source>
</evidence>
<dbReference type="SMART" id="SM00066">
    <property type="entry name" value="GAL4"/>
    <property type="match status" value="1"/>
</dbReference>
<feature type="compositionally biased region" description="Polar residues" evidence="1">
    <location>
        <begin position="298"/>
        <end position="314"/>
    </location>
</feature>
<feature type="region of interest" description="Disordered" evidence="1">
    <location>
        <begin position="137"/>
        <end position="238"/>
    </location>
</feature>
<dbReference type="RefSeq" id="XP_044549719.1">
    <property type="nucleotide sequence ID" value="XM_044693081.1"/>
</dbReference>
<evidence type="ECO:0000259" key="2">
    <source>
        <dbReference type="PROSITE" id="PS50048"/>
    </source>
</evidence>
<feature type="region of interest" description="Disordered" evidence="1">
    <location>
        <begin position="63"/>
        <end position="87"/>
    </location>
</feature>
<feature type="compositionally biased region" description="Polar residues" evidence="1">
    <location>
        <begin position="137"/>
        <end position="149"/>
    </location>
</feature>
<evidence type="ECO:0000313" key="3">
    <source>
        <dbReference type="EMBL" id="KAG2385726.1"/>
    </source>
</evidence>
<protein>
    <recommendedName>
        <fullName evidence="2">Zn(2)-C6 fungal-type domain-containing protein</fullName>
    </recommendedName>
</protein>
<name>A0AA88GP52_NAELO</name>
<sequence>MESSFEWCNSGSPSDMNHHHALPSSSDSSSSSHSNTSFPSTSNNNNNGFNYVNNNFNISMNDGSGRISNTTTSPTTNINNKNTTNTPLSSFSSNSFLALSTSPQRNFLSSLPNTSTPLADSLSRYLEQFDQQFGFAPSSTAQSGLDPNNTSSAVTTPSSSSSSSSSMRLTTNGTSNATSTSTNDSPASSNKSTSQTEKKKKKKTSSKKKDHHSSEDEDAEGRHSEHYEENTSPGFHPIACVPCRRLHKRCDKKYPACSKCLSRGVTCEYKIPRKKGRIAKPKGQPVTTTAEKQDKNENTGTSTQNNKQDQTTEPSYEDLDVTLFTTNNHSSTNKLLTNIVQAESTPYAQGATRNQPEKHLDKRKVLDIYYNVFTEHMIVIERKEFESYLSTRTSSNSARDEDEEIITNFNETEVMPNKKEVYVLFLCIKAVCEQRVGLVDLAEETGKKARDALSKIFDEHSNFYVACAFAYLSIYEAGCGRLKTAKYYLNSLNFYFDELSQEEEEHMTLHQKNLKRLRSFANICAKNDQGVLQLLKEWPGVYEKLLGITLPTEWKTLLAQDLTINNYMAVINVVESLLKVVRLHIIKSGTVKNLKIYDMGQVFVSNGIKIGILSAVNRGKELIEECALKITLATELELFVFVPPPIVAHCAAAAKVHLHIVKAIENGERQNPEIGMVPSVSGGEPTLGTIDYYEILSKDLRALNILSKRYKKVSLFHKSLMNEMEDIIQRKHIMSAMTRVCSSFSDDYPPNNFVSGLLSDLEKMRATTNVYPLPSTQPSITDLGHNVTINTNETALENSNNFSDSEMDFSEFAGVRNTKDFLTTVVSNTSYGSNEPLQELINESFLESLNSGNMNLEDSLKDESFFEPFLNSEDIQELYAADFSPHDSPPQQ</sequence>
<feature type="domain" description="Zn(2)-C6 fungal-type" evidence="2">
    <location>
        <begin position="239"/>
        <end position="269"/>
    </location>
</feature>
<organism evidence="3 4">
    <name type="scientific">Naegleria lovaniensis</name>
    <name type="common">Amoeba</name>
    <dbReference type="NCBI Taxonomy" id="51637"/>
    <lineage>
        <taxon>Eukaryota</taxon>
        <taxon>Discoba</taxon>
        <taxon>Heterolobosea</taxon>
        <taxon>Tetramitia</taxon>
        <taxon>Eutetramitia</taxon>
        <taxon>Vahlkampfiidae</taxon>
        <taxon>Naegleria</taxon>
    </lineage>
</organism>
<proteinExistence type="predicted"/>
<feature type="compositionally biased region" description="Low complexity" evidence="1">
    <location>
        <begin position="24"/>
        <end position="46"/>
    </location>
</feature>
<feature type="region of interest" description="Disordered" evidence="1">
    <location>
        <begin position="277"/>
        <end position="314"/>
    </location>
</feature>
<dbReference type="Proteomes" id="UP000816034">
    <property type="component" value="Unassembled WGS sequence"/>
</dbReference>
<dbReference type="PROSITE" id="PS00463">
    <property type="entry name" value="ZN2_CY6_FUNGAL_1"/>
    <property type="match status" value="1"/>
</dbReference>
<gene>
    <name evidence="3" type="ORF">C9374_003541</name>
</gene>
<dbReference type="InterPro" id="IPR036864">
    <property type="entry name" value="Zn2-C6_fun-type_DNA-bd_sf"/>
</dbReference>
<comment type="caution">
    <text evidence="3">The sequence shown here is derived from an EMBL/GenBank/DDBJ whole genome shotgun (WGS) entry which is preliminary data.</text>
</comment>
<feature type="compositionally biased region" description="Basic and acidic residues" evidence="1">
    <location>
        <begin position="220"/>
        <end position="229"/>
    </location>
</feature>
<dbReference type="SUPFAM" id="SSF57701">
    <property type="entry name" value="Zn2/Cys6 DNA-binding domain"/>
    <property type="match status" value="1"/>
</dbReference>
<feature type="compositionally biased region" description="Basic residues" evidence="1">
    <location>
        <begin position="198"/>
        <end position="211"/>
    </location>
</feature>
<dbReference type="CDD" id="cd00067">
    <property type="entry name" value="GAL4"/>
    <property type="match status" value="1"/>
</dbReference>
<dbReference type="GeneID" id="68095996"/>
<dbReference type="EMBL" id="PYSW02000018">
    <property type="protein sequence ID" value="KAG2385726.1"/>
    <property type="molecule type" value="Genomic_DNA"/>
</dbReference>
<evidence type="ECO:0000256" key="1">
    <source>
        <dbReference type="SAM" id="MobiDB-lite"/>
    </source>
</evidence>
<dbReference type="GO" id="GO:0000981">
    <property type="term" value="F:DNA-binding transcription factor activity, RNA polymerase II-specific"/>
    <property type="evidence" value="ECO:0007669"/>
    <property type="project" value="InterPro"/>
</dbReference>
<feature type="compositionally biased region" description="Low complexity" evidence="1">
    <location>
        <begin position="150"/>
        <end position="195"/>
    </location>
</feature>
<dbReference type="Gene3D" id="4.10.240.10">
    <property type="entry name" value="Zn(2)-C6 fungal-type DNA-binding domain"/>
    <property type="match status" value="1"/>
</dbReference>
<keyword evidence="4" id="KW-1185">Reference proteome</keyword>
<dbReference type="AlphaFoldDB" id="A0AA88GP52"/>
<accession>A0AA88GP52</accession>